<dbReference type="RefSeq" id="WP_067716700.1">
    <property type="nucleotide sequence ID" value="NZ_LPVJ01000048.1"/>
</dbReference>
<name>A0A101XQ76_9BACL</name>
<comment type="caution">
    <text evidence="2">The sequence shown here is derived from an EMBL/GenBank/DDBJ whole genome shotgun (WGS) entry which is preliminary data.</text>
</comment>
<sequence length="221" mass="24197">MRRPFTGSSTAWFALGVVTLVALPPVRRVLRTATVSAVVGAMRIGDTIRTTGQRVTTETRRIFEDASAERDTMRHESIDPRSWLRDKVVHSVATTMDAADSVARSVRSALNQREVDVETGAIGMPVVDEKTQRAANEWSSQAVADSYTVTEQKPGASAARKQANPPQSAYQEPMQSSGGVPGDFALRNQDQLKAFQEDVRDVGASLMPQYRSLLQGEEPQH</sequence>
<protein>
    <submittedName>
        <fullName evidence="2">Uncharacterized protein</fullName>
    </submittedName>
</protein>
<evidence type="ECO:0000313" key="2">
    <source>
        <dbReference type="EMBL" id="KUO95548.1"/>
    </source>
</evidence>
<proteinExistence type="predicted"/>
<evidence type="ECO:0000256" key="1">
    <source>
        <dbReference type="SAM" id="MobiDB-lite"/>
    </source>
</evidence>
<dbReference type="EMBL" id="LPVJ01000048">
    <property type="protein sequence ID" value="KUO95548.1"/>
    <property type="molecule type" value="Genomic_DNA"/>
</dbReference>
<organism evidence="2 3">
    <name type="scientific">Ferroacidibacillus organovorans</name>
    <dbReference type="NCBI Taxonomy" id="1765683"/>
    <lineage>
        <taxon>Bacteria</taxon>
        <taxon>Bacillati</taxon>
        <taxon>Bacillota</taxon>
        <taxon>Bacilli</taxon>
        <taxon>Bacillales</taxon>
        <taxon>Alicyclobacillaceae</taxon>
        <taxon>Ferroacidibacillus</taxon>
    </lineage>
</organism>
<evidence type="ECO:0000313" key="3">
    <source>
        <dbReference type="Proteomes" id="UP000053557"/>
    </source>
</evidence>
<feature type="region of interest" description="Disordered" evidence="1">
    <location>
        <begin position="151"/>
        <end position="185"/>
    </location>
</feature>
<feature type="compositionally biased region" description="Polar residues" evidence="1">
    <location>
        <begin position="164"/>
        <end position="178"/>
    </location>
</feature>
<keyword evidence="3" id="KW-1185">Reference proteome</keyword>
<accession>A0A101XQ76</accession>
<dbReference type="OrthoDB" id="9891553at2"/>
<reference evidence="2 3" key="1">
    <citation type="submission" date="2015-12" db="EMBL/GenBank/DDBJ databases">
        <title>Draft genome sequence of Acidibacillus ferrooxidans ITV001, isolated from a chalcopyrite acid mine drainage site in Brazil.</title>
        <authorList>
            <person name="Dall'Agnol H."/>
            <person name="Nancucheo I."/>
            <person name="Johnson B."/>
            <person name="Oliveira R."/>
            <person name="Leite L."/>
            <person name="Pylro V."/>
            <person name="Nunes G.L."/>
            <person name="Tzotzos G."/>
            <person name="Fernandes G.R."/>
            <person name="Dutra J."/>
            <person name="Orellana S.C."/>
            <person name="Oliveira G."/>
        </authorList>
    </citation>
    <scope>NUCLEOTIDE SEQUENCE [LARGE SCALE GENOMIC DNA]</scope>
    <source>
        <strain evidence="3">ITV01</strain>
    </source>
</reference>
<dbReference type="AlphaFoldDB" id="A0A101XQ76"/>
<dbReference type="Proteomes" id="UP000053557">
    <property type="component" value="Unassembled WGS sequence"/>
</dbReference>
<gene>
    <name evidence="2" type="ORF">ATW55_06585</name>
</gene>